<dbReference type="Pfam" id="PF00512">
    <property type="entry name" value="HisKA"/>
    <property type="match status" value="1"/>
</dbReference>
<evidence type="ECO:0000256" key="3">
    <source>
        <dbReference type="ARBA" id="ARBA00022553"/>
    </source>
</evidence>
<dbReference type="InterPro" id="IPR036097">
    <property type="entry name" value="HisK_dim/P_sf"/>
</dbReference>
<evidence type="ECO:0000256" key="5">
    <source>
        <dbReference type="ARBA" id="ARBA00022741"/>
    </source>
</evidence>
<dbReference type="PRINTS" id="PR00344">
    <property type="entry name" value="BCTRLSENSOR"/>
</dbReference>
<dbReference type="Proteomes" id="UP000012040">
    <property type="component" value="Chromosome"/>
</dbReference>
<dbReference type="RefSeq" id="WP_015469638.1">
    <property type="nucleotide sequence ID" value="NC_020813.1"/>
</dbReference>
<dbReference type="Pfam" id="PF02518">
    <property type="entry name" value="HATPase_c"/>
    <property type="match status" value="1"/>
</dbReference>
<evidence type="ECO:0000256" key="2">
    <source>
        <dbReference type="ARBA" id="ARBA00012438"/>
    </source>
</evidence>
<feature type="transmembrane region" description="Helical" evidence="9">
    <location>
        <begin position="45"/>
        <end position="64"/>
    </location>
</feature>
<reference evidence="11 12" key="1">
    <citation type="journal article" date="2013" name="ISME J.">
        <title>By their genes ye shall know them: genomic signatures of predatory bacteria.</title>
        <authorList>
            <person name="Pasternak Z."/>
            <person name="Pietrokovski S."/>
            <person name="Rotem O."/>
            <person name="Gophna U."/>
            <person name="Lurie-Weinberger M.N."/>
            <person name="Jurkevitch E."/>
        </authorList>
    </citation>
    <scope>NUCLEOTIDE SEQUENCE [LARGE SCALE GENOMIC DNA]</scope>
    <source>
        <strain evidence="11 12">JSS</strain>
    </source>
</reference>
<keyword evidence="12" id="KW-1185">Reference proteome</keyword>
<dbReference type="KEGG" id="bex:A11Q_932"/>
<dbReference type="SMART" id="SM00388">
    <property type="entry name" value="HisKA"/>
    <property type="match status" value="1"/>
</dbReference>
<keyword evidence="6" id="KW-0418">Kinase</keyword>
<gene>
    <name evidence="11" type="ORF">A11Q_932</name>
</gene>
<dbReference type="SMART" id="SM00387">
    <property type="entry name" value="HATPase_c"/>
    <property type="match status" value="1"/>
</dbReference>
<evidence type="ECO:0000313" key="12">
    <source>
        <dbReference type="Proteomes" id="UP000012040"/>
    </source>
</evidence>
<keyword evidence="9" id="KW-1133">Transmembrane helix</keyword>
<accession>M4V7G6</accession>
<dbReference type="Gene3D" id="3.30.565.10">
    <property type="entry name" value="Histidine kinase-like ATPase, C-terminal domain"/>
    <property type="match status" value="1"/>
</dbReference>
<dbReference type="AlphaFoldDB" id="M4V7G6"/>
<name>M4V7G6_9BACT</name>
<feature type="domain" description="Histidine kinase" evidence="10">
    <location>
        <begin position="313"/>
        <end position="520"/>
    </location>
</feature>
<dbReference type="CDD" id="cd00082">
    <property type="entry name" value="HisKA"/>
    <property type="match status" value="1"/>
</dbReference>
<sequence>MASKSDGFSFLTTPDIRRHVRMAAVFLYFVLFQSLVFLQKPFLQLEFAVVFYLSFGVLFTSRLWEGFLWHDKENSKSGFWSYFLDIAVLIVFMRYFPHLSSFILVLQLFLLFLASFDLDLAELSILGFVCSLGTSLMNLTAYQAGTIQSVLSLALFNLSYLSVIVISRQLNVEFSSLRTDLSKTRKKWKSQEQFLNSLIEKLPFGLVVIDQNREAVLKNSYLNKTIQLSQDKLNDLISRYNSVSSSGNADIAYLPEGATDKRLINLDYSSYYDEEVDENLGLYLVRDVTDIRRLEAQVRQNEKLAAIGQLAAGIAHEIRNPLAGISGSIQLLSQDFSDPTEQKLMNIILKEIDRLNVLITEFLDYAKPEKVPDAEISLTQVVEDVVLNVKKRPDIPQGFEWVVEIQEVSILGFSEKLKQAVLNIVINAVQAVKADNPQRIEIRLKRDGSDAVLSIRDHGVGMTEETKKKMFEPFHTTKVKGTGLGLAVTHKILELHKARIEIETELNKGTEFIIKIPIAKGR</sequence>
<keyword evidence="7" id="KW-0067">ATP-binding</keyword>
<evidence type="ECO:0000256" key="8">
    <source>
        <dbReference type="ARBA" id="ARBA00023012"/>
    </source>
</evidence>
<organism evidence="11 12">
    <name type="scientific">Pseudobdellovibrio exovorus JSS</name>
    <dbReference type="NCBI Taxonomy" id="1184267"/>
    <lineage>
        <taxon>Bacteria</taxon>
        <taxon>Pseudomonadati</taxon>
        <taxon>Bdellovibrionota</taxon>
        <taxon>Bdellovibrionia</taxon>
        <taxon>Bdellovibrionales</taxon>
        <taxon>Pseudobdellovibrionaceae</taxon>
        <taxon>Pseudobdellovibrio</taxon>
    </lineage>
</organism>
<dbReference type="InterPro" id="IPR003594">
    <property type="entry name" value="HATPase_dom"/>
</dbReference>
<keyword evidence="9" id="KW-0812">Transmembrane</keyword>
<keyword evidence="4" id="KW-0808">Transferase</keyword>
<keyword evidence="8" id="KW-0902">Two-component regulatory system</keyword>
<keyword evidence="3" id="KW-0597">Phosphoprotein</keyword>
<dbReference type="PATRIC" id="fig|1184267.3.peg.947"/>
<evidence type="ECO:0000259" key="10">
    <source>
        <dbReference type="PROSITE" id="PS50109"/>
    </source>
</evidence>
<feature type="transmembrane region" description="Helical" evidence="9">
    <location>
        <begin position="108"/>
        <end position="134"/>
    </location>
</feature>
<evidence type="ECO:0000313" key="11">
    <source>
        <dbReference type="EMBL" id="AGH95148.1"/>
    </source>
</evidence>
<dbReference type="PANTHER" id="PTHR43065">
    <property type="entry name" value="SENSOR HISTIDINE KINASE"/>
    <property type="match status" value="1"/>
</dbReference>
<dbReference type="SUPFAM" id="SSF55874">
    <property type="entry name" value="ATPase domain of HSP90 chaperone/DNA topoisomerase II/histidine kinase"/>
    <property type="match status" value="1"/>
</dbReference>
<dbReference type="SUPFAM" id="SSF47384">
    <property type="entry name" value="Homodimeric domain of signal transducing histidine kinase"/>
    <property type="match status" value="1"/>
</dbReference>
<feature type="transmembrane region" description="Helical" evidence="9">
    <location>
        <begin position="79"/>
        <end position="96"/>
    </location>
</feature>
<evidence type="ECO:0000256" key="9">
    <source>
        <dbReference type="SAM" id="Phobius"/>
    </source>
</evidence>
<keyword evidence="5" id="KW-0547">Nucleotide-binding</keyword>
<keyword evidence="9" id="KW-0472">Membrane</keyword>
<dbReference type="InterPro" id="IPR036890">
    <property type="entry name" value="HATPase_C_sf"/>
</dbReference>
<dbReference type="GO" id="GO:0005524">
    <property type="term" value="F:ATP binding"/>
    <property type="evidence" value="ECO:0007669"/>
    <property type="project" value="UniProtKB-KW"/>
</dbReference>
<evidence type="ECO:0000256" key="7">
    <source>
        <dbReference type="ARBA" id="ARBA00022840"/>
    </source>
</evidence>
<evidence type="ECO:0000256" key="6">
    <source>
        <dbReference type="ARBA" id="ARBA00022777"/>
    </source>
</evidence>
<feature type="transmembrane region" description="Helical" evidence="9">
    <location>
        <begin position="146"/>
        <end position="166"/>
    </location>
</feature>
<dbReference type="PROSITE" id="PS50109">
    <property type="entry name" value="HIS_KIN"/>
    <property type="match status" value="1"/>
</dbReference>
<evidence type="ECO:0000256" key="4">
    <source>
        <dbReference type="ARBA" id="ARBA00022679"/>
    </source>
</evidence>
<dbReference type="EC" id="2.7.13.3" evidence="2"/>
<dbReference type="OrthoDB" id="5288078at2"/>
<dbReference type="PANTHER" id="PTHR43065:SF10">
    <property type="entry name" value="PEROXIDE STRESS-ACTIVATED HISTIDINE KINASE MAK3"/>
    <property type="match status" value="1"/>
</dbReference>
<dbReference type="STRING" id="1184267.A11Q_932"/>
<dbReference type="InterPro" id="IPR005467">
    <property type="entry name" value="His_kinase_dom"/>
</dbReference>
<evidence type="ECO:0000256" key="1">
    <source>
        <dbReference type="ARBA" id="ARBA00000085"/>
    </source>
</evidence>
<dbReference type="EMBL" id="CP003537">
    <property type="protein sequence ID" value="AGH95148.1"/>
    <property type="molecule type" value="Genomic_DNA"/>
</dbReference>
<dbReference type="HOGENOM" id="CLU_000445_114_39_7"/>
<dbReference type="GO" id="GO:0000155">
    <property type="term" value="F:phosphorelay sensor kinase activity"/>
    <property type="evidence" value="ECO:0007669"/>
    <property type="project" value="InterPro"/>
</dbReference>
<protein>
    <recommendedName>
        <fullName evidence="2">histidine kinase</fullName>
        <ecNumber evidence="2">2.7.13.3</ecNumber>
    </recommendedName>
</protein>
<proteinExistence type="predicted"/>
<dbReference type="InterPro" id="IPR004358">
    <property type="entry name" value="Sig_transdc_His_kin-like_C"/>
</dbReference>
<feature type="transmembrane region" description="Helical" evidence="9">
    <location>
        <begin position="20"/>
        <end position="38"/>
    </location>
</feature>
<dbReference type="InterPro" id="IPR003661">
    <property type="entry name" value="HisK_dim/P_dom"/>
</dbReference>
<dbReference type="Gene3D" id="1.10.287.130">
    <property type="match status" value="1"/>
</dbReference>
<dbReference type="eggNOG" id="COG5000">
    <property type="taxonomic scope" value="Bacteria"/>
</dbReference>
<comment type="catalytic activity">
    <reaction evidence="1">
        <text>ATP + protein L-histidine = ADP + protein N-phospho-L-histidine.</text>
        <dbReference type="EC" id="2.7.13.3"/>
    </reaction>
</comment>